<evidence type="ECO:0000313" key="1">
    <source>
        <dbReference type="EMBL" id="CUH52008.1"/>
    </source>
</evidence>
<evidence type="ECO:0000313" key="2">
    <source>
        <dbReference type="Proteomes" id="UP000054823"/>
    </source>
</evidence>
<sequence length="485" mass="54841">MTLSVSETIDLLEHALGQPTKSVAYAIGFRTKSGKVLAIRPGQKSARIWHQPPVAPAIRGISNIDPAMNHDLNGELSALNQGRGVPRVAIETQEGLLNFLNWYEHSEETDTYQAETEINFGSTFGHLQELLHRRSAPPFTGFDEGLIAAWENYKPRLRKLALERLSSSTWREEQIGSGDILNHVVASIEIQASHGNLTNNLVFWQNRFGHANRDHKAILEARGDVKLRHKMERLLFDLFHERAEAGAIFEALAEATQRKYPLIAYLFFLKDMGRYMPIQPTGFDRVFCQMGVELRTLRSCSWQNYLAFNGLLDALRSEIAAAAGLENVRLVDAHSFLWVYGSLLKELEAGELEAGSGADGFLLGAQEKSIYDIKHSVLDTVSMSNGQVVERTVKNKELHMTEVELEKQIRNLLEIQEGRCAITGLPFQYLGRHDDKNMLPSLDRIDSDGHYSFENVQLVCRFINFWKQASPDVEFRRLINLVRGL</sequence>
<accession>A0A0P1FFF1</accession>
<gene>
    <name evidence="1" type="ORF">SHM7688_01448</name>
</gene>
<dbReference type="Gene3D" id="3.30.40.220">
    <property type="match status" value="1"/>
</dbReference>
<dbReference type="AlphaFoldDB" id="A0A0P1FFF1"/>
<organism evidence="1 2">
    <name type="scientific">Shimia marina</name>
    <dbReference type="NCBI Taxonomy" id="321267"/>
    <lineage>
        <taxon>Bacteria</taxon>
        <taxon>Pseudomonadati</taxon>
        <taxon>Pseudomonadota</taxon>
        <taxon>Alphaproteobacteria</taxon>
        <taxon>Rhodobacterales</taxon>
        <taxon>Roseobacteraceae</taxon>
    </lineage>
</organism>
<name>A0A0P1FFF1_9RHOB</name>
<dbReference type="EMBL" id="CYPW01000010">
    <property type="protein sequence ID" value="CUH52008.1"/>
    <property type="molecule type" value="Genomic_DNA"/>
</dbReference>
<dbReference type="STRING" id="321267.SHM7688_01448"/>
<protein>
    <submittedName>
        <fullName evidence="1">Uncharacterized protein</fullName>
    </submittedName>
</protein>
<dbReference type="Proteomes" id="UP000054823">
    <property type="component" value="Unassembled WGS sequence"/>
</dbReference>
<reference evidence="1 2" key="1">
    <citation type="submission" date="2015-09" db="EMBL/GenBank/DDBJ databases">
        <authorList>
            <consortium name="Swine Surveillance"/>
        </authorList>
    </citation>
    <scope>NUCLEOTIDE SEQUENCE [LARGE SCALE GENOMIC DNA]</scope>
    <source>
        <strain evidence="1 2">CECT 7688</strain>
    </source>
</reference>
<proteinExistence type="predicted"/>
<dbReference type="RefSeq" id="WP_199556612.1">
    <property type="nucleotide sequence ID" value="NZ_CYPW01000010.1"/>
</dbReference>
<keyword evidence="2" id="KW-1185">Reference proteome</keyword>